<keyword evidence="3" id="KW-1185">Reference proteome</keyword>
<dbReference type="AlphaFoldDB" id="A0A0K6ITJ6"/>
<evidence type="ECO:0000259" key="1">
    <source>
        <dbReference type="Pfam" id="PF20598"/>
    </source>
</evidence>
<evidence type="ECO:0000313" key="2">
    <source>
        <dbReference type="EMBL" id="CUB06428.1"/>
    </source>
</evidence>
<reference evidence="3" key="1">
    <citation type="submission" date="2015-08" db="EMBL/GenBank/DDBJ databases">
        <authorList>
            <person name="Varghese N."/>
        </authorList>
    </citation>
    <scope>NUCLEOTIDE SEQUENCE [LARGE SCALE GENOMIC DNA]</scope>
    <source>
        <strain evidence="3">JCM 18476</strain>
    </source>
</reference>
<sequence length="173" mass="19594">MSSFVNSTIQAMRDHPKLFLLVLWLSSTVYGDDGMGIFKKKETGCVFSGFDGQLLYEGEPAADAVLIRKYELFGRKGEDKATTDSNGHFQFDSVFWEFTEPYLTPTGFLVHQQIFVQYQNAETQIWGGAKVEPTELYEFNNQRPNNLVCEITAGAKRVNTGKRGFIGTNCHWN</sequence>
<dbReference type="STRING" id="1137284.GCA_001418205_03574"/>
<accession>A0A0K6ITJ6</accession>
<dbReference type="EMBL" id="CYHG01000018">
    <property type="protein sequence ID" value="CUB06428.1"/>
    <property type="molecule type" value="Genomic_DNA"/>
</dbReference>
<dbReference type="Pfam" id="PF20598">
    <property type="entry name" value="DUF6795"/>
    <property type="match status" value="1"/>
</dbReference>
<dbReference type="OrthoDB" id="6196922at2"/>
<name>A0A0K6ITJ6_9GAMM</name>
<protein>
    <recommendedName>
        <fullName evidence="1">DUF6795 domain-containing protein</fullName>
    </recommendedName>
</protein>
<dbReference type="RefSeq" id="WP_055464581.1">
    <property type="nucleotide sequence ID" value="NZ_CYHG01000018.1"/>
</dbReference>
<gene>
    <name evidence="2" type="ORF">Ga0061065_1186</name>
</gene>
<feature type="domain" description="DUF6795" evidence="1">
    <location>
        <begin position="51"/>
        <end position="153"/>
    </location>
</feature>
<dbReference type="InterPro" id="IPR046474">
    <property type="entry name" value="DUF6795"/>
</dbReference>
<dbReference type="Proteomes" id="UP000182769">
    <property type="component" value="Unassembled WGS sequence"/>
</dbReference>
<proteinExistence type="predicted"/>
<evidence type="ECO:0000313" key="3">
    <source>
        <dbReference type="Proteomes" id="UP000182769"/>
    </source>
</evidence>
<organism evidence="2 3">
    <name type="scientific">Marinomonas fungiae</name>
    <dbReference type="NCBI Taxonomy" id="1137284"/>
    <lineage>
        <taxon>Bacteria</taxon>
        <taxon>Pseudomonadati</taxon>
        <taxon>Pseudomonadota</taxon>
        <taxon>Gammaproteobacteria</taxon>
        <taxon>Oceanospirillales</taxon>
        <taxon>Oceanospirillaceae</taxon>
        <taxon>Marinomonas</taxon>
    </lineage>
</organism>